<dbReference type="EMBL" id="JX515788">
    <property type="protein sequence ID" value="AFX59625.1"/>
    <property type="molecule type" value="Genomic_DNA"/>
</dbReference>
<reference evidence="1" key="1">
    <citation type="submission" date="2012-08" db="EMBL/GenBank/DDBJ databases">
        <title>Cassytha pubescens and C. glabella (Lauraceae) are not disjunctly distributed between Australia and the Ryukyu Archipelago of Japan - evidence from morphological and molecular data.</title>
        <authorList>
            <person name="Kokubugata G."/>
            <person name="Nakamura K."/>
            <person name="Forster P.I."/>
            <person name="Wilson G.W."/>
            <person name="Holland A.E."/>
            <person name="Hirayama Y."/>
            <person name="Yokota M."/>
        </authorList>
    </citation>
    <scope>NUCLEOTIDE SEQUENCE</scope>
    <source>
        <strain evidence="1">K-LV1</strain>
    </source>
</reference>
<organism evidence="1 3">
    <name type="scientific">White spot syndrome virus</name>
    <dbReference type="NCBI Taxonomy" id="342409"/>
    <lineage>
        <taxon>Viruses</taxon>
        <taxon>Viruses incertae sedis</taxon>
        <taxon>Naldaviricetes</taxon>
        <taxon>Nimaviridae</taxon>
        <taxon>Whispovirus</taxon>
    </lineage>
</organism>
<name>K7WJW3_9VIRU</name>
<reference evidence="2" key="3">
    <citation type="journal article" date="2018" name="Aquaculture">
        <title>Complete genome sequence of a white spot syndrome virus associated with a disease incursion in Australia.</title>
        <authorList>
            <person name="Oakey J."/>
            <person name="Smith C.S."/>
        </authorList>
    </citation>
    <scope>NUCLEOTIDE SEQUENCE [LARGE SCALE GENOMIC DNA]</scope>
    <source>
        <strain evidence="2">WSSV-AU</strain>
    </source>
</reference>
<accession>K7WJW3</accession>
<proteinExistence type="predicted"/>
<dbReference type="EMBL" id="MF768985">
    <property type="protein sequence ID" value="ATU84004.1"/>
    <property type="molecule type" value="Genomic_DNA"/>
</dbReference>
<reference evidence="3" key="2">
    <citation type="submission" date="2012-08" db="EMBL/GenBank/DDBJ databases">
        <authorList>
            <person name="Choi T.-J."/>
        </authorList>
    </citation>
    <scope>NUCLEOTIDE SEQUENCE [LARGE SCALE GENOMIC DNA]</scope>
    <source>
        <strain evidence="3">K-LV1</strain>
    </source>
</reference>
<evidence type="ECO:0000313" key="1">
    <source>
        <dbReference type="EMBL" id="AFX59625.1"/>
    </source>
</evidence>
<evidence type="ECO:0000313" key="2">
    <source>
        <dbReference type="EMBL" id="ATU84004.1"/>
    </source>
</evidence>
<dbReference type="Proteomes" id="UP000267516">
    <property type="component" value="Segment"/>
</dbReference>
<evidence type="ECO:0000313" key="3">
    <source>
        <dbReference type="Proteomes" id="UP000277283"/>
    </source>
</evidence>
<sequence>MCELKKSRSVTCARNVHRCVVFYPDTRVLQKTVLHVTHFILCLEREIERHFGSFYNIGESRCIVEGKFMR</sequence>
<protein>
    <submittedName>
        <fullName evidence="2">ORF1051</fullName>
    </submittedName>
    <submittedName>
        <fullName evidence="1">Wsv251</fullName>
    </submittedName>
</protein>
<gene>
    <name evidence="1" type="ORF">wssv_02480</name>
</gene>
<dbReference type="Proteomes" id="UP000277283">
    <property type="component" value="Segment"/>
</dbReference>